<dbReference type="Proteomes" id="UP000076881">
    <property type="component" value="Unassembled WGS sequence"/>
</dbReference>
<keyword evidence="3" id="KW-1185">Reference proteome</keyword>
<sequence>MGTDWRSKAILDIFYKNLEDGGFPDRIRWIRAAAAAAAAVLHHGDFYCAACAVAGTHDNRAANAKWAEMYMGWPVDASYAENSNVVHAAKLSDGAALMLVTGSAGRGCGPGGDDAARARADPGGQGLDPVVLSDAGHDYADGWLERKKERLFKRHLGECE</sequence>
<evidence type="ECO:0000259" key="1">
    <source>
        <dbReference type="Pfam" id="PF00326"/>
    </source>
</evidence>
<dbReference type="InterPro" id="IPR029058">
    <property type="entry name" value="AB_hydrolase_fold"/>
</dbReference>
<dbReference type="Gene3D" id="3.40.50.1820">
    <property type="entry name" value="alpha/beta hydrolase"/>
    <property type="match status" value="1"/>
</dbReference>
<feature type="domain" description="Peptidase S9 prolyl oligopeptidase catalytic" evidence="1">
    <location>
        <begin position="36"/>
        <end position="139"/>
    </location>
</feature>
<dbReference type="GO" id="GO:0008236">
    <property type="term" value="F:serine-type peptidase activity"/>
    <property type="evidence" value="ECO:0007669"/>
    <property type="project" value="InterPro"/>
</dbReference>
<dbReference type="AlphaFoldDB" id="A0A162JVP0"/>
<accession>A0A162JVP0</accession>
<dbReference type="Pfam" id="PF00326">
    <property type="entry name" value="Peptidase_S9"/>
    <property type="match status" value="1"/>
</dbReference>
<evidence type="ECO:0000313" key="2">
    <source>
        <dbReference type="EMBL" id="OAA74382.1"/>
    </source>
</evidence>
<dbReference type="GO" id="GO:0006508">
    <property type="term" value="P:proteolysis"/>
    <property type="evidence" value="ECO:0007669"/>
    <property type="project" value="InterPro"/>
</dbReference>
<gene>
    <name evidence="2" type="ORF">LEL_07963</name>
</gene>
<proteinExistence type="predicted"/>
<reference evidence="2 3" key="1">
    <citation type="journal article" date="2016" name="Genome Biol. Evol.">
        <title>Divergent and convergent evolution of fungal pathogenicity.</title>
        <authorList>
            <person name="Shang Y."/>
            <person name="Xiao G."/>
            <person name="Zheng P."/>
            <person name="Cen K."/>
            <person name="Zhan S."/>
            <person name="Wang C."/>
        </authorList>
    </citation>
    <scope>NUCLEOTIDE SEQUENCE [LARGE SCALE GENOMIC DNA]</scope>
    <source>
        <strain evidence="2 3">RCEF 1005</strain>
    </source>
</reference>
<dbReference type="SUPFAM" id="SSF53474">
    <property type="entry name" value="alpha/beta-Hydrolases"/>
    <property type="match status" value="1"/>
</dbReference>
<name>A0A162JVP0_CORDF</name>
<evidence type="ECO:0000313" key="3">
    <source>
        <dbReference type="Proteomes" id="UP000076881"/>
    </source>
</evidence>
<dbReference type="EMBL" id="AZHF01000006">
    <property type="protein sequence ID" value="OAA74382.1"/>
    <property type="molecule type" value="Genomic_DNA"/>
</dbReference>
<dbReference type="InterPro" id="IPR001375">
    <property type="entry name" value="Peptidase_S9_cat"/>
</dbReference>
<organism evidence="2 3">
    <name type="scientific">Akanthomyces lecanii RCEF 1005</name>
    <dbReference type="NCBI Taxonomy" id="1081108"/>
    <lineage>
        <taxon>Eukaryota</taxon>
        <taxon>Fungi</taxon>
        <taxon>Dikarya</taxon>
        <taxon>Ascomycota</taxon>
        <taxon>Pezizomycotina</taxon>
        <taxon>Sordariomycetes</taxon>
        <taxon>Hypocreomycetidae</taxon>
        <taxon>Hypocreales</taxon>
        <taxon>Cordycipitaceae</taxon>
        <taxon>Akanthomyces</taxon>
        <taxon>Cordyceps confragosa</taxon>
    </lineage>
</organism>
<comment type="caution">
    <text evidence="2">The sequence shown here is derived from an EMBL/GenBank/DDBJ whole genome shotgun (WGS) entry which is preliminary data.</text>
</comment>
<protein>
    <submittedName>
        <fullName evidence="2">Peptidase S9</fullName>
    </submittedName>
</protein>